<dbReference type="Pfam" id="PF00692">
    <property type="entry name" value="dUTPase"/>
    <property type="match status" value="1"/>
</dbReference>
<name>A0A6C0JC85_9ZZZZ</name>
<dbReference type="GO" id="GO:0046081">
    <property type="term" value="P:dUTP catabolic process"/>
    <property type="evidence" value="ECO:0007669"/>
    <property type="project" value="InterPro"/>
</dbReference>
<dbReference type="PANTHER" id="PTHR11241:SF0">
    <property type="entry name" value="DEOXYURIDINE 5'-TRIPHOSPHATE NUCLEOTIDOHYDROLASE"/>
    <property type="match status" value="1"/>
</dbReference>
<reference evidence="6" key="1">
    <citation type="journal article" date="2020" name="Nature">
        <title>Giant virus diversity and host interactions through global metagenomics.</title>
        <authorList>
            <person name="Schulz F."/>
            <person name="Roux S."/>
            <person name="Paez-Espino D."/>
            <person name="Jungbluth S."/>
            <person name="Walsh D.A."/>
            <person name="Denef V.J."/>
            <person name="McMahon K.D."/>
            <person name="Konstantinidis K.T."/>
            <person name="Eloe-Fadrosh E.A."/>
            <person name="Kyrpides N.C."/>
            <person name="Woyke T."/>
        </authorList>
    </citation>
    <scope>NUCLEOTIDE SEQUENCE</scope>
    <source>
        <strain evidence="6">GVMAG-M-3300025860-25</strain>
    </source>
</reference>
<comment type="similarity">
    <text evidence="1">Belongs to the dUTPase family.</text>
</comment>
<dbReference type="AlphaFoldDB" id="A0A6C0JC85"/>
<accession>A0A6C0JC85</accession>
<dbReference type="InterPro" id="IPR033704">
    <property type="entry name" value="dUTPase_trimeric"/>
</dbReference>
<dbReference type="CDD" id="cd07557">
    <property type="entry name" value="trimeric_dUTPase"/>
    <property type="match status" value="1"/>
</dbReference>
<dbReference type="InterPro" id="IPR008181">
    <property type="entry name" value="dUTPase"/>
</dbReference>
<feature type="domain" description="dUTPase-like" evidence="5">
    <location>
        <begin position="25"/>
        <end position="154"/>
    </location>
</feature>
<dbReference type="EMBL" id="MN740336">
    <property type="protein sequence ID" value="QHU01214.1"/>
    <property type="molecule type" value="Genomic_DNA"/>
</dbReference>
<evidence type="ECO:0000259" key="5">
    <source>
        <dbReference type="Pfam" id="PF00692"/>
    </source>
</evidence>
<dbReference type="GO" id="GO:0000287">
    <property type="term" value="F:magnesium ion binding"/>
    <property type="evidence" value="ECO:0007669"/>
    <property type="project" value="InterPro"/>
</dbReference>
<dbReference type="GO" id="GO:0004170">
    <property type="term" value="F:dUTP diphosphatase activity"/>
    <property type="evidence" value="ECO:0007669"/>
    <property type="project" value="UniProtKB-EC"/>
</dbReference>
<proteinExistence type="inferred from homology"/>
<dbReference type="InterPro" id="IPR029054">
    <property type="entry name" value="dUTPase-like"/>
</dbReference>
<sequence>MHLKIKIDSTSEYLLQLYQNHTSFHEGDSGLDLFTPEDVLIPPKSKGTIDTGVKCAAYFYVNDIEKPTSFWMLPRSSVATKTPLILANSMGLIDAGYRGNLMGVFYNTSDEPFLVEKGTRVLQICGPLLSSVSFELVECLSETSRGTGGYGSTGK</sequence>
<dbReference type="EC" id="3.6.1.23" evidence="2"/>
<dbReference type="SUPFAM" id="SSF51283">
    <property type="entry name" value="dUTPase-like"/>
    <property type="match status" value="1"/>
</dbReference>
<dbReference type="GO" id="GO:0006226">
    <property type="term" value="P:dUMP biosynthetic process"/>
    <property type="evidence" value="ECO:0007669"/>
    <property type="project" value="InterPro"/>
</dbReference>
<dbReference type="InterPro" id="IPR036157">
    <property type="entry name" value="dUTPase-like_sf"/>
</dbReference>
<evidence type="ECO:0000313" key="6">
    <source>
        <dbReference type="EMBL" id="QHU01214.1"/>
    </source>
</evidence>
<keyword evidence="4" id="KW-0546">Nucleotide metabolism</keyword>
<dbReference type="Gene3D" id="2.70.40.10">
    <property type="match status" value="1"/>
</dbReference>
<evidence type="ECO:0000256" key="3">
    <source>
        <dbReference type="ARBA" id="ARBA00022801"/>
    </source>
</evidence>
<organism evidence="6">
    <name type="scientific">viral metagenome</name>
    <dbReference type="NCBI Taxonomy" id="1070528"/>
    <lineage>
        <taxon>unclassified sequences</taxon>
        <taxon>metagenomes</taxon>
        <taxon>organismal metagenomes</taxon>
    </lineage>
</organism>
<evidence type="ECO:0000256" key="1">
    <source>
        <dbReference type="ARBA" id="ARBA00006581"/>
    </source>
</evidence>
<evidence type="ECO:0000256" key="2">
    <source>
        <dbReference type="ARBA" id="ARBA00012379"/>
    </source>
</evidence>
<evidence type="ECO:0000256" key="4">
    <source>
        <dbReference type="ARBA" id="ARBA00023080"/>
    </source>
</evidence>
<dbReference type="PANTHER" id="PTHR11241">
    <property type="entry name" value="DEOXYURIDINE 5'-TRIPHOSPHATE NUCLEOTIDOHYDROLASE"/>
    <property type="match status" value="1"/>
</dbReference>
<keyword evidence="3" id="KW-0378">Hydrolase</keyword>
<protein>
    <recommendedName>
        <fullName evidence="2">dUTP diphosphatase</fullName>
        <ecNumber evidence="2">3.6.1.23</ecNumber>
    </recommendedName>
</protein>